<dbReference type="Proteomes" id="UP000593565">
    <property type="component" value="Unassembled WGS sequence"/>
</dbReference>
<keyword evidence="2" id="KW-0964">Secreted</keyword>
<dbReference type="EMBL" id="JAAGNN010000012">
    <property type="protein sequence ID" value="KAF4082655.1"/>
    <property type="molecule type" value="Genomic_DNA"/>
</dbReference>
<dbReference type="SUPFAM" id="SSF48619">
    <property type="entry name" value="Phospholipase A2, PLA2"/>
    <property type="match status" value="1"/>
</dbReference>
<evidence type="ECO:0000256" key="2">
    <source>
        <dbReference type="ARBA" id="ARBA00022525"/>
    </source>
</evidence>
<dbReference type="Gene3D" id="1.20.90.10">
    <property type="entry name" value="Phospholipase A2 domain"/>
    <property type="match status" value="1"/>
</dbReference>
<comment type="subcellular location">
    <subcellularLocation>
        <location evidence="1">Secreted</location>
    </subcellularLocation>
</comment>
<protein>
    <submittedName>
        <fullName evidence="3">Uncharacterized protein</fullName>
    </submittedName>
</protein>
<dbReference type="InterPro" id="IPR036444">
    <property type="entry name" value="PLipase_A2_dom_sf"/>
</dbReference>
<dbReference type="GO" id="GO:0006644">
    <property type="term" value="P:phospholipid metabolic process"/>
    <property type="evidence" value="ECO:0007669"/>
    <property type="project" value="InterPro"/>
</dbReference>
<dbReference type="PROSITE" id="PS00118">
    <property type="entry name" value="PA2_HIS"/>
    <property type="match status" value="1"/>
</dbReference>
<dbReference type="GO" id="GO:0005576">
    <property type="term" value="C:extracellular region"/>
    <property type="evidence" value="ECO:0007669"/>
    <property type="project" value="UniProtKB-SubCell"/>
</dbReference>
<dbReference type="GO" id="GO:0004623">
    <property type="term" value="F:phospholipase A2 activity"/>
    <property type="evidence" value="ECO:0007669"/>
    <property type="project" value="InterPro"/>
</dbReference>
<dbReference type="GO" id="GO:0050482">
    <property type="term" value="P:arachidonate secretion"/>
    <property type="evidence" value="ECO:0007669"/>
    <property type="project" value="InterPro"/>
</dbReference>
<dbReference type="AlphaFoldDB" id="A0A7J6AI83"/>
<reference evidence="3 4" key="1">
    <citation type="submission" date="2020-02" db="EMBL/GenBank/DDBJ databases">
        <title>A chromosome-scale genome assembly of the black bullhead catfish (Ameiurus melas).</title>
        <authorList>
            <person name="Wen M."/>
            <person name="Zham M."/>
            <person name="Cabau C."/>
            <person name="Klopp C."/>
            <person name="Donnadieu C."/>
            <person name="Roques C."/>
            <person name="Bouchez O."/>
            <person name="Lampietro C."/>
            <person name="Jouanno E."/>
            <person name="Herpin A."/>
            <person name="Louis A."/>
            <person name="Berthelot C."/>
            <person name="Parey E."/>
            <person name="Roest-Crollius H."/>
            <person name="Braasch I."/>
            <person name="Postlethwait J."/>
            <person name="Robinson-Rechavi M."/>
            <person name="Echchiki A."/>
            <person name="Begum T."/>
            <person name="Montfort J."/>
            <person name="Schartl M."/>
            <person name="Bobe J."/>
            <person name="Guiguen Y."/>
        </authorList>
    </citation>
    <scope>NUCLEOTIDE SEQUENCE [LARGE SCALE GENOMIC DNA]</scope>
    <source>
        <strain evidence="3">M_S1</strain>
        <tissue evidence="3">Blood</tissue>
    </source>
</reference>
<proteinExistence type="predicted"/>
<keyword evidence="4" id="KW-1185">Reference proteome</keyword>
<evidence type="ECO:0000256" key="1">
    <source>
        <dbReference type="ARBA" id="ARBA00004613"/>
    </source>
</evidence>
<gene>
    <name evidence="3" type="ORF">AMELA_G00154110</name>
</gene>
<evidence type="ECO:0000313" key="4">
    <source>
        <dbReference type="Proteomes" id="UP000593565"/>
    </source>
</evidence>
<comment type="caution">
    <text evidence="3">The sequence shown here is derived from an EMBL/GenBank/DDBJ whole genome shotgun (WGS) entry which is preliminary data.</text>
</comment>
<organism evidence="3 4">
    <name type="scientific">Ameiurus melas</name>
    <name type="common">Black bullhead</name>
    <name type="synonym">Silurus melas</name>
    <dbReference type="NCBI Taxonomy" id="219545"/>
    <lineage>
        <taxon>Eukaryota</taxon>
        <taxon>Metazoa</taxon>
        <taxon>Chordata</taxon>
        <taxon>Craniata</taxon>
        <taxon>Vertebrata</taxon>
        <taxon>Euteleostomi</taxon>
        <taxon>Actinopterygii</taxon>
        <taxon>Neopterygii</taxon>
        <taxon>Teleostei</taxon>
        <taxon>Ostariophysi</taxon>
        <taxon>Siluriformes</taxon>
        <taxon>Ictaluridae</taxon>
        <taxon>Ameiurus</taxon>
    </lineage>
</organism>
<accession>A0A7J6AI83</accession>
<sequence length="72" mass="8555">MRETPAPKRSLHHALWHTGWMDGHQLRRLRCCQVHDNCYGDTLKHKACWPIFDNPYTEIYAYSCKTASHLQE</sequence>
<evidence type="ECO:0000313" key="3">
    <source>
        <dbReference type="EMBL" id="KAF4082655.1"/>
    </source>
</evidence>
<dbReference type="InterPro" id="IPR033113">
    <property type="entry name" value="PLA2_histidine"/>
</dbReference>
<name>A0A7J6AI83_AMEME</name>